<organism evidence="6 7">
    <name type="scientific">Streptomyces aureoversilis</name>
    <dbReference type="NCBI Taxonomy" id="67277"/>
    <lineage>
        <taxon>Bacteria</taxon>
        <taxon>Bacillati</taxon>
        <taxon>Actinomycetota</taxon>
        <taxon>Actinomycetes</taxon>
        <taxon>Kitasatosporales</taxon>
        <taxon>Streptomycetaceae</taxon>
        <taxon>Streptomyces</taxon>
    </lineage>
</organism>
<evidence type="ECO:0000256" key="2">
    <source>
        <dbReference type="ARBA" id="ARBA00022793"/>
    </source>
</evidence>
<dbReference type="SUPFAM" id="SSF51419">
    <property type="entry name" value="PLP-binding barrel"/>
    <property type="match status" value="1"/>
</dbReference>
<feature type="compositionally biased region" description="Low complexity" evidence="4">
    <location>
        <begin position="1"/>
        <end position="20"/>
    </location>
</feature>
<dbReference type="EC" id="5.1.1.1" evidence="6"/>
<comment type="caution">
    <text evidence="6">The sequence shown here is derived from an EMBL/GenBank/DDBJ whole genome shotgun (WGS) entry which is preliminary data.</text>
</comment>
<keyword evidence="3" id="KW-0663">Pyridoxal phosphate</keyword>
<name>A0ABW0A6P8_9ACTN</name>
<dbReference type="InterPro" id="IPR029066">
    <property type="entry name" value="PLP-binding_barrel"/>
</dbReference>
<keyword evidence="2" id="KW-0456">Lyase</keyword>
<dbReference type="RefSeq" id="WP_382047560.1">
    <property type="nucleotide sequence ID" value="NZ_JBHSKJ010000018.1"/>
</dbReference>
<evidence type="ECO:0000259" key="5">
    <source>
        <dbReference type="Pfam" id="PF02784"/>
    </source>
</evidence>
<keyword evidence="6" id="KW-0413">Isomerase</keyword>
<feature type="compositionally biased region" description="Low complexity" evidence="4">
    <location>
        <begin position="437"/>
        <end position="457"/>
    </location>
</feature>
<proteinExistence type="predicted"/>
<dbReference type="InterPro" id="IPR000183">
    <property type="entry name" value="Orn/DAP/Arg_de-COase"/>
</dbReference>
<dbReference type="PRINTS" id="PR01179">
    <property type="entry name" value="ODADCRBXLASE"/>
</dbReference>
<dbReference type="InterPro" id="IPR022653">
    <property type="entry name" value="De-COase2_pyr-phos_BS"/>
</dbReference>
<dbReference type="GO" id="GO:0008784">
    <property type="term" value="F:alanine racemase activity"/>
    <property type="evidence" value="ECO:0007669"/>
    <property type="project" value="UniProtKB-EC"/>
</dbReference>
<dbReference type="PRINTS" id="PR01182">
    <property type="entry name" value="ORNDCRBXLASE"/>
</dbReference>
<dbReference type="PROSITE" id="PS00879">
    <property type="entry name" value="ODR_DC_2_2"/>
    <property type="match status" value="1"/>
</dbReference>
<keyword evidence="2" id="KW-0210">Decarboxylase</keyword>
<evidence type="ECO:0000313" key="7">
    <source>
        <dbReference type="Proteomes" id="UP001596222"/>
    </source>
</evidence>
<sequence length="457" mass="47352">MAATQPAAQPSAAVPWPAQQWSPGTGARPALPSSALPGPVAERLRRLAEEAGPEPLCAYVHDPAAAGRRAALLRARLPDWAEVFYAVKANSFPAVLEALAPGTDGFDVSSEGEAAAARAASARALIATGPGKTDAMLTALARTGVDFVSAESTLELHRIAAAADRAGRRIPVVLRVNAATGPLQGALRMDGHATQFGIGEDALPEAAAVARALPGLDLVGYHFHVVSNNLDADAHAAHVQARLRWAVRAAREHGFALRVLDAGGGLGVAPRGGAPFDLGRFAARLRAAPPPPGVRVVLEPGRWLVADSGYYAAQVTDVKEVAGSRFAVLAGGINHFMLPALLEVALDAAVVDVDRWPYACPRPVLTDTTVALAGPLCTPEDILARGIRVGRLRAGDLVVFPLAGAYGWEFALRGFLGRRPPVHTVVRATPQRVSARSGTGPVAAAGTGPSPVEDSSR</sequence>
<protein>
    <submittedName>
        <fullName evidence="6">Alanine racemase</fullName>
        <ecNumber evidence="6">5.1.1.1</ecNumber>
    </submittedName>
</protein>
<dbReference type="PANTHER" id="PTHR43727">
    <property type="entry name" value="DIAMINOPIMELATE DECARBOXYLASE"/>
    <property type="match status" value="1"/>
</dbReference>
<evidence type="ECO:0000313" key="6">
    <source>
        <dbReference type="EMBL" id="MFC5148356.1"/>
    </source>
</evidence>
<dbReference type="Pfam" id="PF02784">
    <property type="entry name" value="Orn_Arg_deC_N"/>
    <property type="match status" value="1"/>
</dbReference>
<dbReference type="Gene3D" id="2.40.37.10">
    <property type="entry name" value="Lyase, Ornithine Decarboxylase, Chain A, domain 1"/>
    <property type="match status" value="1"/>
</dbReference>
<dbReference type="Gene3D" id="3.20.20.10">
    <property type="entry name" value="Alanine racemase"/>
    <property type="match status" value="1"/>
</dbReference>
<accession>A0ABW0A6P8</accession>
<dbReference type="EMBL" id="JBHSKJ010000018">
    <property type="protein sequence ID" value="MFC5148356.1"/>
    <property type="molecule type" value="Genomic_DNA"/>
</dbReference>
<dbReference type="InterPro" id="IPR022657">
    <property type="entry name" value="De-COase2_CS"/>
</dbReference>
<evidence type="ECO:0000256" key="1">
    <source>
        <dbReference type="ARBA" id="ARBA00001933"/>
    </source>
</evidence>
<gene>
    <name evidence="6" type="ORF">ACFPP6_27165</name>
</gene>
<feature type="region of interest" description="Disordered" evidence="4">
    <location>
        <begin position="430"/>
        <end position="457"/>
    </location>
</feature>
<evidence type="ECO:0000256" key="4">
    <source>
        <dbReference type="SAM" id="MobiDB-lite"/>
    </source>
</evidence>
<dbReference type="Proteomes" id="UP001596222">
    <property type="component" value="Unassembled WGS sequence"/>
</dbReference>
<dbReference type="PROSITE" id="PS00878">
    <property type="entry name" value="ODR_DC_2_1"/>
    <property type="match status" value="1"/>
</dbReference>
<feature type="domain" description="Orn/DAP/Arg decarboxylase 2 N-terminal" evidence="5">
    <location>
        <begin position="70"/>
        <end position="306"/>
    </location>
</feature>
<evidence type="ECO:0000256" key="3">
    <source>
        <dbReference type="ARBA" id="ARBA00022898"/>
    </source>
</evidence>
<dbReference type="PANTHER" id="PTHR43727:SF2">
    <property type="entry name" value="GROUP IV DECARBOXYLASE"/>
    <property type="match status" value="1"/>
</dbReference>
<dbReference type="InterPro" id="IPR022644">
    <property type="entry name" value="De-COase2_N"/>
</dbReference>
<feature type="region of interest" description="Disordered" evidence="4">
    <location>
        <begin position="1"/>
        <end position="34"/>
    </location>
</feature>
<dbReference type="SUPFAM" id="SSF50621">
    <property type="entry name" value="Alanine racemase C-terminal domain-like"/>
    <property type="match status" value="1"/>
</dbReference>
<dbReference type="InterPro" id="IPR002433">
    <property type="entry name" value="Orn_de-COase"/>
</dbReference>
<keyword evidence="7" id="KW-1185">Reference proteome</keyword>
<comment type="cofactor">
    <cofactor evidence="1">
        <name>pyridoxal 5'-phosphate</name>
        <dbReference type="ChEBI" id="CHEBI:597326"/>
    </cofactor>
</comment>
<dbReference type="InterPro" id="IPR009006">
    <property type="entry name" value="Ala_racemase/Decarboxylase_C"/>
</dbReference>
<reference evidence="7" key="1">
    <citation type="journal article" date="2019" name="Int. J. Syst. Evol. Microbiol.">
        <title>The Global Catalogue of Microorganisms (GCM) 10K type strain sequencing project: providing services to taxonomists for standard genome sequencing and annotation.</title>
        <authorList>
            <consortium name="The Broad Institute Genomics Platform"/>
            <consortium name="The Broad Institute Genome Sequencing Center for Infectious Disease"/>
            <person name="Wu L."/>
            <person name="Ma J."/>
        </authorList>
    </citation>
    <scope>NUCLEOTIDE SEQUENCE [LARGE SCALE GENOMIC DNA]</scope>
    <source>
        <strain evidence="7">CGMCC 4.1641</strain>
    </source>
</reference>